<dbReference type="FunFam" id="3.10.20.90:FF:000469">
    <property type="entry name" value="Polyubiquitin-C"/>
    <property type="match status" value="1"/>
</dbReference>
<dbReference type="PROSITE" id="PS50053">
    <property type="entry name" value="UBIQUITIN_2"/>
    <property type="match status" value="1"/>
</dbReference>
<evidence type="ECO:0000256" key="5">
    <source>
        <dbReference type="ARBA" id="ARBA00022499"/>
    </source>
</evidence>
<dbReference type="EMBL" id="JAEVFJ010000075">
    <property type="protein sequence ID" value="KAH8073003.1"/>
    <property type="molecule type" value="Genomic_DNA"/>
</dbReference>
<comment type="subcellular location">
    <subcellularLocation>
        <location evidence="2">Cytoplasm</location>
    </subcellularLocation>
    <subcellularLocation>
        <location evidence="1">Nucleus</location>
    </subcellularLocation>
</comment>
<keyword evidence="5" id="KW-1017">Isopeptide bond</keyword>
<reference evidence="11" key="1">
    <citation type="journal article" date="2021" name="New Phytol.">
        <title>Evolutionary innovations through gain and loss of genes in the ectomycorrhizal Boletales.</title>
        <authorList>
            <person name="Wu G."/>
            <person name="Miyauchi S."/>
            <person name="Morin E."/>
            <person name="Kuo A."/>
            <person name="Drula E."/>
            <person name="Varga T."/>
            <person name="Kohler A."/>
            <person name="Feng B."/>
            <person name="Cao Y."/>
            <person name="Lipzen A."/>
            <person name="Daum C."/>
            <person name="Hundley H."/>
            <person name="Pangilinan J."/>
            <person name="Johnson J."/>
            <person name="Barry K."/>
            <person name="LaButti K."/>
            <person name="Ng V."/>
            <person name="Ahrendt S."/>
            <person name="Min B."/>
            <person name="Choi I.G."/>
            <person name="Park H."/>
            <person name="Plett J.M."/>
            <person name="Magnuson J."/>
            <person name="Spatafora J.W."/>
            <person name="Nagy L.G."/>
            <person name="Henrissat B."/>
            <person name="Grigoriev I.V."/>
            <person name="Yang Z.L."/>
            <person name="Xu J."/>
            <person name="Martin F.M."/>
        </authorList>
    </citation>
    <scope>NUCLEOTIDE SEQUENCE</scope>
    <source>
        <strain evidence="11">KKN 215</strain>
    </source>
</reference>
<dbReference type="Proteomes" id="UP000813824">
    <property type="component" value="Unassembled WGS sequence"/>
</dbReference>
<feature type="compositionally biased region" description="Polar residues" evidence="9">
    <location>
        <begin position="110"/>
        <end position="119"/>
    </location>
</feature>
<evidence type="ECO:0000256" key="7">
    <source>
        <dbReference type="ARBA" id="ARBA00022843"/>
    </source>
</evidence>
<keyword evidence="7" id="KW-0832">Ubl conjugation</keyword>
<dbReference type="InterPro" id="IPR029071">
    <property type="entry name" value="Ubiquitin-like_domsf"/>
</dbReference>
<dbReference type="Gene3D" id="3.10.20.90">
    <property type="entry name" value="Phosphatidylinositol 3-kinase Catalytic Subunit, Chain A, domain 1"/>
    <property type="match status" value="1"/>
</dbReference>
<name>A0A8K0UDW1_9AGAR</name>
<keyword evidence="6" id="KW-0677">Repeat</keyword>
<keyword evidence="4" id="KW-0963">Cytoplasm</keyword>
<dbReference type="InterPro" id="IPR000626">
    <property type="entry name" value="Ubiquitin-like_dom"/>
</dbReference>
<keyword evidence="12" id="KW-1185">Reference proteome</keyword>
<comment type="caution">
    <text evidence="11">The sequence shown here is derived from an EMBL/GenBank/DDBJ whole genome shotgun (WGS) entry which is preliminary data.</text>
</comment>
<dbReference type="AlphaFoldDB" id="A0A8K0UDW1"/>
<evidence type="ECO:0000313" key="12">
    <source>
        <dbReference type="Proteomes" id="UP000813824"/>
    </source>
</evidence>
<feature type="domain" description="Ubiquitin-like" evidence="10">
    <location>
        <begin position="1"/>
        <end position="78"/>
    </location>
</feature>
<dbReference type="GO" id="GO:0005634">
    <property type="term" value="C:nucleus"/>
    <property type="evidence" value="ECO:0007669"/>
    <property type="project" value="UniProtKB-SubCell"/>
</dbReference>
<organism evidence="11 12">
    <name type="scientific">Cristinia sonorae</name>
    <dbReference type="NCBI Taxonomy" id="1940300"/>
    <lineage>
        <taxon>Eukaryota</taxon>
        <taxon>Fungi</taxon>
        <taxon>Dikarya</taxon>
        <taxon>Basidiomycota</taxon>
        <taxon>Agaricomycotina</taxon>
        <taxon>Agaricomycetes</taxon>
        <taxon>Agaricomycetidae</taxon>
        <taxon>Agaricales</taxon>
        <taxon>Pleurotineae</taxon>
        <taxon>Stephanosporaceae</taxon>
        <taxon>Cristinia</taxon>
    </lineage>
</organism>
<dbReference type="PRINTS" id="PR00348">
    <property type="entry name" value="UBIQUITIN"/>
</dbReference>
<dbReference type="SMART" id="SM00213">
    <property type="entry name" value="UBQ"/>
    <property type="match status" value="1"/>
</dbReference>
<proteinExistence type="inferred from homology"/>
<evidence type="ECO:0000313" key="11">
    <source>
        <dbReference type="EMBL" id="KAH8073003.1"/>
    </source>
</evidence>
<dbReference type="InterPro" id="IPR050158">
    <property type="entry name" value="Ubiquitin_ubiquitin-like"/>
</dbReference>
<gene>
    <name evidence="11" type="ORF">BXZ70DRAFT_980918</name>
</gene>
<protein>
    <recommendedName>
        <fullName evidence="10">Ubiquitin-like domain-containing protein</fullName>
    </recommendedName>
</protein>
<dbReference type="PANTHER" id="PTHR10666">
    <property type="entry name" value="UBIQUITIN"/>
    <property type="match status" value="1"/>
</dbReference>
<dbReference type="OrthoDB" id="428577at2759"/>
<dbReference type="InterPro" id="IPR019956">
    <property type="entry name" value="Ubiquitin_dom"/>
</dbReference>
<accession>A0A8K0UDW1</accession>
<dbReference type="Pfam" id="PF00240">
    <property type="entry name" value="ubiquitin"/>
    <property type="match status" value="1"/>
</dbReference>
<comment type="similarity">
    <text evidence="3">Belongs to the ubiquitin family.</text>
</comment>
<evidence type="ECO:0000259" key="10">
    <source>
        <dbReference type="PROSITE" id="PS50053"/>
    </source>
</evidence>
<evidence type="ECO:0000256" key="4">
    <source>
        <dbReference type="ARBA" id="ARBA00022490"/>
    </source>
</evidence>
<keyword evidence="8" id="KW-0539">Nucleus</keyword>
<sequence length="119" mass="13274">MQIFVKTPIGKTITLEVEPSVTLHNVKAKIQDKEGCSSRPLKILPSAVTGKQLEHRPLSDYNTQKESTHHLVLRLCDGMHTFIETLTGKQRLARARERLPSPRRGGHLPASSSRNASRS</sequence>
<evidence type="ECO:0000256" key="6">
    <source>
        <dbReference type="ARBA" id="ARBA00022737"/>
    </source>
</evidence>
<dbReference type="GO" id="GO:0005737">
    <property type="term" value="C:cytoplasm"/>
    <property type="evidence" value="ECO:0007669"/>
    <property type="project" value="UniProtKB-SubCell"/>
</dbReference>
<evidence type="ECO:0000256" key="2">
    <source>
        <dbReference type="ARBA" id="ARBA00004496"/>
    </source>
</evidence>
<evidence type="ECO:0000256" key="3">
    <source>
        <dbReference type="ARBA" id="ARBA00008430"/>
    </source>
</evidence>
<feature type="region of interest" description="Disordered" evidence="9">
    <location>
        <begin position="89"/>
        <end position="119"/>
    </location>
</feature>
<evidence type="ECO:0000256" key="8">
    <source>
        <dbReference type="ARBA" id="ARBA00023242"/>
    </source>
</evidence>
<dbReference type="SUPFAM" id="SSF54236">
    <property type="entry name" value="Ubiquitin-like"/>
    <property type="match status" value="1"/>
</dbReference>
<evidence type="ECO:0000256" key="1">
    <source>
        <dbReference type="ARBA" id="ARBA00004123"/>
    </source>
</evidence>
<evidence type="ECO:0000256" key="9">
    <source>
        <dbReference type="SAM" id="MobiDB-lite"/>
    </source>
</evidence>